<comment type="caution">
    <text evidence="4">The sequence shown here is derived from an EMBL/GenBank/DDBJ whole genome shotgun (WGS) entry which is preliminary data.</text>
</comment>
<keyword evidence="5" id="KW-1185">Reference proteome</keyword>
<dbReference type="InterPro" id="IPR011989">
    <property type="entry name" value="ARM-like"/>
</dbReference>
<accession>A0A8J5LPI5</accession>
<feature type="repeat" description="ARM" evidence="2">
    <location>
        <begin position="179"/>
        <end position="212"/>
    </location>
</feature>
<dbReference type="Gene3D" id="3.30.710.10">
    <property type="entry name" value="Potassium Channel Kv1.1, Chain A"/>
    <property type="match status" value="1"/>
</dbReference>
<feature type="repeat" description="ARM" evidence="2">
    <location>
        <begin position="302"/>
        <end position="344"/>
    </location>
</feature>
<dbReference type="InterPro" id="IPR016024">
    <property type="entry name" value="ARM-type_fold"/>
</dbReference>
<proteinExistence type="predicted"/>
<dbReference type="SMART" id="SM00185">
    <property type="entry name" value="ARM"/>
    <property type="match status" value="7"/>
</dbReference>
<comment type="pathway">
    <text evidence="1">Protein modification; protein ubiquitination.</text>
</comment>
<organism evidence="4 5">
    <name type="scientific">Zingiber officinale</name>
    <name type="common">Ginger</name>
    <name type="synonym">Amomum zingiber</name>
    <dbReference type="NCBI Taxonomy" id="94328"/>
    <lineage>
        <taxon>Eukaryota</taxon>
        <taxon>Viridiplantae</taxon>
        <taxon>Streptophyta</taxon>
        <taxon>Embryophyta</taxon>
        <taxon>Tracheophyta</taxon>
        <taxon>Spermatophyta</taxon>
        <taxon>Magnoliopsida</taxon>
        <taxon>Liliopsida</taxon>
        <taxon>Zingiberales</taxon>
        <taxon>Zingiberaceae</taxon>
        <taxon>Zingiber</taxon>
    </lineage>
</organism>
<dbReference type="Pfam" id="PF00651">
    <property type="entry name" value="BTB"/>
    <property type="match status" value="1"/>
</dbReference>
<reference evidence="4 5" key="1">
    <citation type="submission" date="2020-08" db="EMBL/GenBank/DDBJ databases">
        <title>Plant Genome Project.</title>
        <authorList>
            <person name="Zhang R.-G."/>
        </authorList>
    </citation>
    <scope>NUCLEOTIDE SEQUENCE [LARGE SCALE GENOMIC DNA]</scope>
    <source>
        <tissue evidence="4">Rhizome</tissue>
    </source>
</reference>
<dbReference type="EMBL" id="JACMSC010000004">
    <property type="protein sequence ID" value="KAG6524550.1"/>
    <property type="molecule type" value="Genomic_DNA"/>
</dbReference>
<feature type="repeat" description="ARM" evidence="2">
    <location>
        <begin position="343"/>
        <end position="385"/>
    </location>
</feature>
<evidence type="ECO:0000259" key="3">
    <source>
        <dbReference type="PROSITE" id="PS50097"/>
    </source>
</evidence>
<dbReference type="InterPro" id="IPR044282">
    <property type="entry name" value="ABAP1/ARIA"/>
</dbReference>
<dbReference type="SUPFAM" id="SSF54695">
    <property type="entry name" value="POZ domain"/>
    <property type="match status" value="1"/>
</dbReference>
<name>A0A8J5LPI5_ZINOF</name>
<feature type="domain" description="BTB" evidence="3">
    <location>
        <begin position="560"/>
        <end position="633"/>
    </location>
</feature>
<dbReference type="Proteomes" id="UP000734854">
    <property type="component" value="Unassembled WGS sequence"/>
</dbReference>
<dbReference type="InterPro" id="IPR000210">
    <property type="entry name" value="BTB/POZ_dom"/>
</dbReference>
<gene>
    <name evidence="4" type="ORF">ZIOFF_014463</name>
</gene>
<evidence type="ECO:0000313" key="4">
    <source>
        <dbReference type="EMBL" id="KAG6524550.1"/>
    </source>
</evidence>
<dbReference type="PANTHER" id="PTHR46710">
    <property type="entry name" value="ARM REPEAT PROTEIN INTERACTING WITH ABF2"/>
    <property type="match status" value="1"/>
</dbReference>
<dbReference type="Gene3D" id="1.25.10.10">
    <property type="entry name" value="Leucine-rich Repeat Variant"/>
    <property type="match status" value="2"/>
</dbReference>
<dbReference type="AlphaFoldDB" id="A0A8J5LPI5"/>
<dbReference type="PROSITE" id="PS50176">
    <property type="entry name" value="ARM_REPEAT"/>
    <property type="match status" value="4"/>
</dbReference>
<dbReference type="InterPro" id="IPR000225">
    <property type="entry name" value="Armadillo"/>
</dbReference>
<dbReference type="InterPro" id="IPR011333">
    <property type="entry name" value="SKP1/BTB/POZ_sf"/>
</dbReference>
<protein>
    <recommendedName>
        <fullName evidence="3">BTB domain-containing protein</fullName>
    </recommendedName>
</protein>
<dbReference type="PROSITE" id="PS50097">
    <property type="entry name" value="BTB"/>
    <property type="match status" value="1"/>
</dbReference>
<evidence type="ECO:0000256" key="2">
    <source>
        <dbReference type="PROSITE-ProRule" id="PRU00259"/>
    </source>
</evidence>
<dbReference type="SUPFAM" id="SSF48371">
    <property type="entry name" value="ARM repeat"/>
    <property type="match status" value="2"/>
</dbReference>
<dbReference type="PANTHER" id="PTHR46710:SF1">
    <property type="entry name" value="ARM REPEAT PROTEIN INTERACTING WITH ABF2"/>
    <property type="match status" value="1"/>
</dbReference>
<evidence type="ECO:0000256" key="1">
    <source>
        <dbReference type="ARBA" id="ARBA00004906"/>
    </source>
</evidence>
<feature type="repeat" description="ARM" evidence="2">
    <location>
        <begin position="129"/>
        <end position="179"/>
    </location>
</feature>
<evidence type="ECO:0000313" key="5">
    <source>
        <dbReference type="Proteomes" id="UP000734854"/>
    </source>
</evidence>
<dbReference type="Pfam" id="PF00514">
    <property type="entry name" value="Arm"/>
    <property type="match status" value="1"/>
</dbReference>
<dbReference type="SMART" id="SM00225">
    <property type="entry name" value="BTB"/>
    <property type="match status" value="1"/>
</dbReference>
<sequence>MEVETEEIGVEEICCHRSHQSLAREVRAQVEVLERAFSWRLVDRTAAKRATHVLAELAKNEDVVNAIVEGGAVPALVKHLQEPPPLLVRDVGSGGGDRPFEHEVEKGSAFALGLLAVKPEHQQLIVDAGALPLLVNLLKRHKKGSNCRAVNGVVRRAADAITNLAHENSNIKTYVRYEGGIPPLVQLLESTDLKVQRAVAGALRTLAFKNDNCGIGEEVCYRSGVGVNSGVEMQTVTVVGVIGNLVHSSPNIKKEVLTEGALQPVIGLLSSCCTESQREAALLLGQFASADSECKVHIVQRGALRPLIEMLQSLDFQLKEMSAFALGRLAQDSHNQAGIVFNGGLVPLLKLLDSKNGSLQHNAAFALYGIAENEDNVVDFVKVGGVQRLQDGEFIVQATKDCIAKTLKRLEEKINGRVLRHLLYLMRVGEKSFQRRVALALAHLCPPEEQRRIFIDNNGMDILLELVGSTNLKQQQDGSFALYKMANKAKMLSSVDAAPPSPTPQDKRCWHDKSRCKHVELITGVALPLVIVVFITDLPCGLQGHGVYLGEQYVNNSTLSDVTFLVEGKCFFAHRIALLASSDAFRAMFDGGYRVIKEASEKDARDIEIPNIRWEIFELMMRFIYTGSVEVTNMVAQDLLRAADQYLLEGLKRLCEYSIAQDISIDNISSMYELSEAFNAMSLRQNCILFILEQFDKLSIVPGYCHLIQRIIPDIRSYFDKALKPNPSITQS</sequence>